<dbReference type="SUPFAM" id="SSF57829">
    <property type="entry name" value="Zn-binding ribosomal proteins"/>
    <property type="match status" value="1"/>
</dbReference>
<reference evidence="2" key="1">
    <citation type="submission" date="2022-06" db="EMBL/GenBank/DDBJ databases">
        <authorList>
            <person name="Berger JAMES D."/>
            <person name="Berger JAMES D."/>
        </authorList>
    </citation>
    <scope>NUCLEOTIDE SEQUENCE [LARGE SCALE GENOMIC DNA]</scope>
</reference>
<keyword evidence="2" id="KW-1185">Reference proteome</keyword>
<evidence type="ECO:0000256" key="1">
    <source>
        <dbReference type="SAM" id="MobiDB-lite"/>
    </source>
</evidence>
<evidence type="ECO:0000313" key="2">
    <source>
        <dbReference type="Proteomes" id="UP000050795"/>
    </source>
</evidence>
<accession>A0AA85KKG6</accession>
<sequence>MASIFRALKLAVFNFICREPLICTTNGLLIHPSLTLGPLNHWEDFIYFAVPKKRRTIEVRRIRKHLSLRSGSYDPREDLTPCKFCVYLNPRNFLCTNCYSKVREETNFLRSLLTGQLPSDREIRFVYDSDKSSVGEATTNNVDVNVSGSRPSWFPSTLKPSKPSSSDDGNS</sequence>
<dbReference type="GO" id="GO:0006412">
    <property type="term" value="P:translation"/>
    <property type="evidence" value="ECO:0007669"/>
    <property type="project" value="InterPro"/>
</dbReference>
<dbReference type="WBParaSite" id="TREG1_92630.1">
    <property type="protein sequence ID" value="TREG1_92630.1"/>
    <property type="gene ID" value="TREG1_92630"/>
</dbReference>
<reference evidence="3" key="2">
    <citation type="submission" date="2023-11" db="UniProtKB">
        <authorList>
            <consortium name="WormBaseParasite"/>
        </authorList>
    </citation>
    <scope>IDENTIFICATION</scope>
</reference>
<feature type="compositionally biased region" description="Low complexity" evidence="1">
    <location>
        <begin position="159"/>
        <end position="171"/>
    </location>
</feature>
<feature type="region of interest" description="Disordered" evidence="1">
    <location>
        <begin position="134"/>
        <end position="171"/>
    </location>
</feature>
<dbReference type="InterPro" id="IPR011332">
    <property type="entry name" value="Ribosomal_zn-bd"/>
</dbReference>
<feature type="compositionally biased region" description="Polar residues" evidence="1">
    <location>
        <begin position="135"/>
        <end position="150"/>
    </location>
</feature>
<dbReference type="AlphaFoldDB" id="A0AA85KKG6"/>
<name>A0AA85KKG6_TRIRE</name>
<evidence type="ECO:0000313" key="3">
    <source>
        <dbReference type="WBParaSite" id="TREG1_92630.1"/>
    </source>
</evidence>
<organism evidence="2 3">
    <name type="scientific">Trichobilharzia regenti</name>
    <name type="common">Nasal bird schistosome</name>
    <dbReference type="NCBI Taxonomy" id="157069"/>
    <lineage>
        <taxon>Eukaryota</taxon>
        <taxon>Metazoa</taxon>
        <taxon>Spiralia</taxon>
        <taxon>Lophotrochozoa</taxon>
        <taxon>Platyhelminthes</taxon>
        <taxon>Trematoda</taxon>
        <taxon>Digenea</taxon>
        <taxon>Strigeidida</taxon>
        <taxon>Schistosomatoidea</taxon>
        <taxon>Schistosomatidae</taxon>
        <taxon>Trichobilharzia</taxon>
    </lineage>
</organism>
<protein>
    <submittedName>
        <fullName evidence="3">Uncharacterized protein</fullName>
    </submittedName>
</protein>
<dbReference type="Proteomes" id="UP000050795">
    <property type="component" value="Unassembled WGS sequence"/>
</dbReference>
<proteinExistence type="predicted"/>